<sequence>MASYNFFVALFSAILLQVSSQCYDKGADCVPKSYLCNNQLYYDLMTQQCPYTCGRCSANNNHRNGNGYGSRAPVGCRDIADNCAVTTYLCQNKLYYDLMTQQCPVTCGRCKANTAHSGSGSGNVSPEGSGLPCVTPEYECMPGLVCNMNTILCEVPTGTASCTDEYRGKASCAQFARMGFCTTGNPATVKKWCAKTCGKC</sequence>
<evidence type="ECO:0000313" key="5">
    <source>
        <dbReference type="Proteomes" id="UP001175271"/>
    </source>
</evidence>
<feature type="disulfide bond" evidence="1">
    <location>
        <begin position="76"/>
        <end position="110"/>
    </location>
</feature>
<dbReference type="SMART" id="SM00254">
    <property type="entry name" value="ShKT"/>
    <property type="match status" value="3"/>
</dbReference>
<accession>A0AA39M7A4</accession>
<proteinExistence type="predicted"/>
<keyword evidence="1" id="KW-1015">Disulfide bond</keyword>
<comment type="caution">
    <text evidence="1">Lacks conserved residue(s) required for the propagation of feature annotation.</text>
</comment>
<dbReference type="Pfam" id="PF01549">
    <property type="entry name" value="ShK"/>
    <property type="match status" value="3"/>
</dbReference>
<reference evidence="4" key="1">
    <citation type="submission" date="2023-06" db="EMBL/GenBank/DDBJ databases">
        <title>Genomic analysis of the entomopathogenic nematode Steinernema hermaphroditum.</title>
        <authorList>
            <person name="Schwarz E.M."/>
            <person name="Heppert J.K."/>
            <person name="Baniya A."/>
            <person name="Schwartz H.T."/>
            <person name="Tan C.-H."/>
            <person name="Antoshechkin I."/>
            <person name="Sternberg P.W."/>
            <person name="Goodrich-Blair H."/>
            <person name="Dillman A.R."/>
        </authorList>
    </citation>
    <scope>NUCLEOTIDE SEQUENCE</scope>
    <source>
        <strain evidence="4">PS9179</strain>
        <tissue evidence="4">Whole animal</tissue>
    </source>
</reference>
<gene>
    <name evidence="4" type="ORF">QR680_008230</name>
</gene>
<feature type="domain" description="ShKT" evidence="3">
    <location>
        <begin position="162"/>
        <end position="200"/>
    </location>
</feature>
<keyword evidence="5" id="KW-1185">Reference proteome</keyword>
<dbReference type="PANTHER" id="PTHR46219">
    <property type="entry name" value="PROTEIN CBG11138"/>
    <property type="match status" value="1"/>
</dbReference>
<name>A0AA39M7A4_9BILA</name>
<dbReference type="PANTHER" id="PTHR46219:SF5">
    <property type="entry name" value="SHKT DOMAIN-CONTAINING PROTEIN"/>
    <property type="match status" value="1"/>
</dbReference>
<evidence type="ECO:0000256" key="1">
    <source>
        <dbReference type="PROSITE-ProRule" id="PRU01005"/>
    </source>
</evidence>
<evidence type="ECO:0000259" key="3">
    <source>
        <dbReference type="PROSITE" id="PS51670"/>
    </source>
</evidence>
<dbReference type="Gene3D" id="1.10.10.1940">
    <property type="match status" value="3"/>
</dbReference>
<dbReference type="InterPro" id="IPR003582">
    <property type="entry name" value="ShKT_dom"/>
</dbReference>
<feature type="domain" description="ShKT" evidence="3">
    <location>
        <begin position="76"/>
        <end position="110"/>
    </location>
</feature>
<dbReference type="EMBL" id="JAUCMV010000001">
    <property type="protein sequence ID" value="KAK0423602.1"/>
    <property type="molecule type" value="Genomic_DNA"/>
</dbReference>
<comment type="caution">
    <text evidence="4">The sequence shown here is derived from an EMBL/GenBank/DDBJ whole genome shotgun (WGS) entry which is preliminary data.</text>
</comment>
<protein>
    <recommendedName>
        <fullName evidence="3">ShKT domain-containing protein</fullName>
    </recommendedName>
</protein>
<organism evidence="4 5">
    <name type="scientific">Steinernema hermaphroditum</name>
    <dbReference type="NCBI Taxonomy" id="289476"/>
    <lineage>
        <taxon>Eukaryota</taxon>
        <taxon>Metazoa</taxon>
        <taxon>Ecdysozoa</taxon>
        <taxon>Nematoda</taxon>
        <taxon>Chromadorea</taxon>
        <taxon>Rhabditida</taxon>
        <taxon>Tylenchina</taxon>
        <taxon>Panagrolaimomorpha</taxon>
        <taxon>Strongyloidoidea</taxon>
        <taxon>Steinernematidae</taxon>
        <taxon>Steinernema</taxon>
    </lineage>
</organism>
<evidence type="ECO:0000256" key="2">
    <source>
        <dbReference type="SAM" id="SignalP"/>
    </source>
</evidence>
<evidence type="ECO:0000313" key="4">
    <source>
        <dbReference type="EMBL" id="KAK0423602.1"/>
    </source>
</evidence>
<dbReference type="Proteomes" id="UP001175271">
    <property type="component" value="Unassembled WGS sequence"/>
</dbReference>
<dbReference type="AlphaFoldDB" id="A0AA39M7A4"/>
<feature type="signal peptide" evidence="2">
    <location>
        <begin position="1"/>
        <end position="20"/>
    </location>
</feature>
<keyword evidence="2" id="KW-0732">Signal</keyword>
<dbReference type="PROSITE" id="PS51670">
    <property type="entry name" value="SHKT"/>
    <property type="match status" value="2"/>
</dbReference>
<feature type="chain" id="PRO_5041431134" description="ShKT domain-containing protein" evidence="2">
    <location>
        <begin position="21"/>
        <end position="200"/>
    </location>
</feature>